<protein>
    <submittedName>
        <fullName evidence="2">Soluble lytic murein transglycosylase</fullName>
        <ecNumber evidence="2">3.2.1.-</ecNumber>
    </submittedName>
</protein>
<dbReference type="AlphaFoldDB" id="A0A1W1EHI0"/>
<sequence length="508" mass="59690">MRYIFLFFILFSSTYSKSFSFDYVDKMPLSREKDYYIWRFLSQSTTTKSQAIKIVKGAKRLNSKLKKAYFKKIGKYPKLSKPKPKKATKAQKEAWKRKVAKSKKIKTSLNPIEALLKEEADMQTFIFNSASKKERKKFNHILTPKQYQKLTRSKAFNKSIKIIKKEKLNYIAKSFLFAPALKNALNFSTLFELGLNAIKHNKSDIAILYFGEARKKAYRANLKDQATFWLYLLTREKLYLKSLINSEDINIYTLLARDKAHLHYPQDTINPKLIKKRVKGFDITNPIDWAKLKEKIFDESVNQKRLALKYASIETVGHYAYIQSHRSNYKRDYFPMPYRNILKKLPKKRQALIYAIARQESRFIPASISTSFALGMMQIMPFLVKDIAKKKGEKIDLDEMFNPYKALEYANIHLDYLTSWLYNPLLVAYAYNGGIGFTRNILTKNRLFQNKNYEPFMSMESISVEETREYGKNVLTNYVIYLNKLGVNIRISKLLKEMKIAKNVDNFR</sequence>
<name>A0A1W1EHI0_9ZZZZ</name>
<dbReference type="PANTHER" id="PTHR37423">
    <property type="entry name" value="SOLUBLE LYTIC MUREIN TRANSGLYCOSYLASE-RELATED"/>
    <property type="match status" value="1"/>
</dbReference>
<keyword evidence="2" id="KW-0378">Hydrolase</keyword>
<dbReference type="InterPro" id="IPR023346">
    <property type="entry name" value="Lysozyme-like_dom_sf"/>
</dbReference>
<dbReference type="GO" id="GO:0016798">
    <property type="term" value="F:hydrolase activity, acting on glycosyl bonds"/>
    <property type="evidence" value="ECO:0007669"/>
    <property type="project" value="UniProtKB-KW"/>
</dbReference>
<accession>A0A1W1EHI0</accession>
<feature type="domain" description="Transglycosylase SLT" evidence="1">
    <location>
        <begin position="349"/>
        <end position="450"/>
    </location>
</feature>
<dbReference type="EC" id="3.2.1.-" evidence="2"/>
<evidence type="ECO:0000259" key="1">
    <source>
        <dbReference type="Pfam" id="PF01464"/>
    </source>
</evidence>
<reference evidence="2" key="1">
    <citation type="submission" date="2016-10" db="EMBL/GenBank/DDBJ databases">
        <authorList>
            <person name="de Groot N.N."/>
        </authorList>
    </citation>
    <scope>NUCLEOTIDE SEQUENCE</scope>
</reference>
<dbReference type="PANTHER" id="PTHR37423:SF2">
    <property type="entry name" value="MEMBRANE-BOUND LYTIC MUREIN TRANSGLYCOSYLASE C"/>
    <property type="match status" value="1"/>
</dbReference>
<dbReference type="InterPro" id="IPR008258">
    <property type="entry name" value="Transglycosylase_SLT_dom_1"/>
</dbReference>
<organism evidence="2">
    <name type="scientific">hydrothermal vent metagenome</name>
    <dbReference type="NCBI Taxonomy" id="652676"/>
    <lineage>
        <taxon>unclassified sequences</taxon>
        <taxon>metagenomes</taxon>
        <taxon>ecological metagenomes</taxon>
    </lineage>
</organism>
<dbReference type="CDD" id="cd13401">
    <property type="entry name" value="Slt70-like"/>
    <property type="match status" value="1"/>
</dbReference>
<dbReference type="EMBL" id="FRYL01000004">
    <property type="protein sequence ID" value="SHO80315.1"/>
    <property type="molecule type" value="Genomic_DNA"/>
</dbReference>
<dbReference type="Gene3D" id="1.10.530.10">
    <property type="match status" value="1"/>
</dbReference>
<proteinExistence type="predicted"/>
<gene>
    <name evidence="2" type="ORF">MNB_SV-15-641</name>
</gene>
<keyword evidence="2" id="KW-0326">Glycosidase</keyword>
<dbReference type="Pfam" id="PF01464">
    <property type="entry name" value="SLT"/>
    <property type="match status" value="1"/>
</dbReference>
<evidence type="ECO:0000313" key="2">
    <source>
        <dbReference type="EMBL" id="SHO80315.1"/>
    </source>
</evidence>
<dbReference type="SUPFAM" id="SSF53955">
    <property type="entry name" value="Lysozyme-like"/>
    <property type="match status" value="1"/>
</dbReference>